<reference evidence="1 2" key="1">
    <citation type="submission" date="2018-03" db="EMBL/GenBank/DDBJ databases">
        <title>Candida pseudohaemulonii genome assembly and annotation.</title>
        <authorList>
            <person name="Munoz J.F."/>
            <person name="Gade L.G."/>
            <person name="Chow N.A."/>
            <person name="Litvintseva A.P."/>
            <person name="Loparev V.N."/>
            <person name="Cuomo C.A."/>
        </authorList>
    </citation>
    <scope>NUCLEOTIDE SEQUENCE [LARGE SCALE GENOMIC DNA]</scope>
    <source>
        <strain evidence="1 2">B12108</strain>
    </source>
</reference>
<dbReference type="InterPro" id="IPR021475">
    <property type="entry name" value="Pants/Emi1-like"/>
</dbReference>
<dbReference type="AlphaFoldDB" id="A0A2P7YPS1"/>
<keyword evidence="2" id="KW-1185">Reference proteome</keyword>
<accession>A0A2P7YPS1</accession>
<dbReference type="EMBL" id="PYFQ01000007">
    <property type="protein sequence ID" value="PSK37943.1"/>
    <property type="molecule type" value="Genomic_DNA"/>
</dbReference>
<dbReference type="PANTHER" id="PTHR28052:SF1">
    <property type="entry name" value="UPF0545 PROTEIN C22ORF39"/>
    <property type="match status" value="1"/>
</dbReference>
<evidence type="ECO:0000313" key="2">
    <source>
        <dbReference type="Proteomes" id="UP000241107"/>
    </source>
</evidence>
<organism evidence="1 2">
    <name type="scientific">Candidozyma pseudohaemuli</name>
    <dbReference type="NCBI Taxonomy" id="418784"/>
    <lineage>
        <taxon>Eukaryota</taxon>
        <taxon>Fungi</taxon>
        <taxon>Dikarya</taxon>
        <taxon>Ascomycota</taxon>
        <taxon>Saccharomycotina</taxon>
        <taxon>Pichiomycetes</taxon>
        <taxon>Metschnikowiaceae</taxon>
        <taxon>Candidozyma</taxon>
    </lineage>
</organism>
<gene>
    <name evidence="1" type="ORF">C7M61_003194</name>
</gene>
<dbReference type="RefSeq" id="XP_024713453.1">
    <property type="nucleotide sequence ID" value="XM_024858543.1"/>
</dbReference>
<dbReference type="STRING" id="418784.A0A2P7YPS1"/>
<comment type="caution">
    <text evidence="1">The sequence shown here is derived from an EMBL/GenBank/DDBJ whole genome shotgun (WGS) entry which is preliminary data.</text>
</comment>
<dbReference type="Pfam" id="PF11326">
    <property type="entry name" value="PANTS-like"/>
    <property type="match status" value="1"/>
</dbReference>
<dbReference type="PANTHER" id="PTHR28052">
    <property type="entry name" value="UPF0545 PROTEIN C22ORF39"/>
    <property type="match status" value="1"/>
</dbReference>
<proteinExistence type="predicted"/>
<protein>
    <recommendedName>
        <fullName evidence="3">Early meiotic induction protein 1</fullName>
    </recommendedName>
</protein>
<dbReference type="VEuPathDB" id="FungiDB:C7M61_003194"/>
<sequence>MSDDKELQQLLELFLSDDPQINERRKEVLKTVRENDVSSFPSDLSLMSAFDDVLMCFSLGGQIKNIYRYGAYTTCEAQRKKFWFAIWNGSFSEKEMDVEKLAADSRELERRQKIQEFYKQTLLDKKAQGLSEDIWDERKELLTKPFMEQPLPATFQE</sequence>
<name>A0A2P7YPS1_9ASCO</name>
<dbReference type="GeneID" id="36566583"/>
<dbReference type="Proteomes" id="UP000241107">
    <property type="component" value="Unassembled WGS sequence"/>
</dbReference>
<evidence type="ECO:0000313" key="1">
    <source>
        <dbReference type="EMBL" id="PSK37943.1"/>
    </source>
</evidence>
<dbReference type="OrthoDB" id="2017405at2759"/>
<evidence type="ECO:0008006" key="3">
    <source>
        <dbReference type="Google" id="ProtNLM"/>
    </source>
</evidence>